<keyword evidence="4" id="KW-1185">Reference proteome</keyword>
<dbReference type="Pfam" id="PF00415">
    <property type="entry name" value="RCC1"/>
    <property type="match status" value="2"/>
</dbReference>
<proteinExistence type="predicted"/>
<feature type="chain" id="PRO_5043473389" evidence="2">
    <location>
        <begin position="19"/>
        <end position="146"/>
    </location>
</feature>
<dbReference type="InterPro" id="IPR009091">
    <property type="entry name" value="RCC1/BLIP-II"/>
</dbReference>
<dbReference type="PROSITE" id="PS00626">
    <property type="entry name" value="RCC1_2"/>
    <property type="match status" value="1"/>
</dbReference>
<sequence>MSSHIDMYLMTCLQLLRCLRVLMYLIDFGFNIRNNFDSVQYNTRNSSFLLAYEAQPCPKAVVSLARETIVKVACGTNHTVAVDSNGFVYTQGCGDYGRLGHKEHKDEQVPRRVEIFTKHNVLPPDALIAAGSVNLHVLLVGFVAHY</sequence>
<dbReference type="InterPro" id="IPR028641">
    <property type="entry name" value="RCC2"/>
</dbReference>
<dbReference type="PANTHER" id="PTHR46207:SF1">
    <property type="entry name" value="PROTEIN RCC2"/>
    <property type="match status" value="1"/>
</dbReference>
<dbReference type="InterPro" id="IPR000408">
    <property type="entry name" value="Reg_chr_condens"/>
</dbReference>
<reference evidence="3" key="1">
    <citation type="submission" date="2020-08" db="EMBL/GenBank/DDBJ databases">
        <title>Plant Genome Project.</title>
        <authorList>
            <person name="Zhang R.-G."/>
        </authorList>
    </citation>
    <scope>NUCLEOTIDE SEQUENCE</scope>
    <source>
        <strain evidence="3">WSP0</strain>
        <tissue evidence="3">Leaf</tissue>
    </source>
</reference>
<feature type="repeat" description="RCC1" evidence="1">
    <location>
        <begin position="86"/>
        <end position="141"/>
    </location>
</feature>
<dbReference type="PROSITE" id="PS50012">
    <property type="entry name" value="RCC1_3"/>
    <property type="match status" value="1"/>
</dbReference>
<dbReference type="SUPFAM" id="SSF50985">
    <property type="entry name" value="RCC1/BLIP-II"/>
    <property type="match status" value="1"/>
</dbReference>
<evidence type="ECO:0000256" key="1">
    <source>
        <dbReference type="PROSITE-ProRule" id="PRU00235"/>
    </source>
</evidence>
<dbReference type="GO" id="GO:0031267">
    <property type="term" value="F:small GTPase binding"/>
    <property type="evidence" value="ECO:0007669"/>
    <property type="project" value="TreeGrafter"/>
</dbReference>
<accession>A0AAV6KX46</accession>
<dbReference type="PANTHER" id="PTHR46207">
    <property type="entry name" value="PROTEIN RCC2"/>
    <property type="match status" value="1"/>
</dbReference>
<evidence type="ECO:0000313" key="3">
    <source>
        <dbReference type="EMBL" id="KAG5556982.1"/>
    </source>
</evidence>
<feature type="signal peptide" evidence="2">
    <location>
        <begin position="1"/>
        <end position="18"/>
    </location>
</feature>
<gene>
    <name evidence="3" type="ORF">RHGRI_007286</name>
</gene>
<dbReference type="GO" id="GO:0016020">
    <property type="term" value="C:membrane"/>
    <property type="evidence" value="ECO:0007669"/>
    <property type="project" value="TreeGrafter"/>
</dbReference>
<protein>
    <submittedName>
        <fullName evidence="3">Uncharacterized protein</fullName>
    </submittedName>
</protein>
<name>A0AAV6KX46_9ERIC</name>
<dbReference type="Proteomes" id="UP000823749">
    <property type="component" value="Chromosome 3"/>
</dbReference>
<evidence type="ECO:0000256" key="2">
    <source>
        <dbReference type="SAM" id="SignalP"/>
    </source>
</evidence>
<dbReference type="AlphaFoldDB" id="A0AAV6KX46"/>
<dbReference type="PRINTS" id="PR00633">
    <property type="entry name" value="RCCNDNSATION"/>
</dbReference>
<dbReference type="Gene3D" id="2.130.10.30">
    <property type="entry name" value="Regulator of chromosome condensation 1/beta-lactamase-inhibitor protein II"/>
    <property type="match status" value="1"/>
</dbReference>
<keyword evidence="2" id="KW-0732">Signal</keyword>
<evidence type="ECO:0000313" key="4">
    <source>
        <dbReference type="Proteomes" id="UP000823749"/>
    </source>
</evidence>
<comment type="caution">
    <text evidence="3">The sequence shown here is derived from an EMBL/GenBank/DDBJ whole genome shotgun (WGS) entry which is preliminary data.</text>
</comment>
<dbReference type="EMBL" id="JACTNZ010000003">
    <property type="protein sequence ID" value="KAG5556982.1"/>
    <property type="molecule type" value="Genomic_DNA"/>
</dbReference>
<organism evidence="3 4">
    <name type="scientific">Rhododendron griersonianum</name>
    <dbReference type="NCBI Taxonomy" id="479676"/>
    <lineage>
        <taxon>Eukaryota</taxon>
        <taxon>Viridiplantae</taxon>
        <taxon>Streptophyta</taxon>
        <taxon>Embryophyta</taxon>
        <taxon>Tracheophyta</taxon>
        <taxon>Spermatophyta</taxon>
        <taxon>Magnoliopsida</taxon>
        <taxon>eudicotyledons</taxon>
        <taxon>Gunneridae</taxon>
        <taxon>Pentapetalae</taxon>
        <taxon>asterids</taxon>
        <taxon>Ericales</taxon>
        <taxon>Ericaceae</taxon>
        <taxon>Ericoideae</taxon>
        <taxon>Rhodoreae</taxon>
        <taxon>Rhododendron</taxon>
    </lineage>
</organism>